<accession>J7SC20</accession>
<feature type="signal peptide" evidence="1">
    <location>
        <begin position="1"/>
        <end position="21"/>
    </location>
</feature>
<dbReference type="InParanoid" id="J7SC20"/>
<proteinExistence type="predicted"/>
<dbReference type="RefSeq" id="XP_012177634.1">
    <property type="nucleotide sequence ID" value="XM_012322244.1"/>
</dbReference>
<name>J7SC20_9APHY</name>
<gene>
    <name evidence="2" type="ORF">FIBRA_00346</name>
</gene>
<dbReference type="Proteomes" id="UP000006352">
    <property type="component" value="Unassembled WGS sequence"/>
</dbReference>
<sequence>MRSFLIAPVAIIVLFAVSVLGLPNPRPEINQNSARTNGGALDVLERRFEKPTWASHLLFDPRSIYGRDVSEVRRAVPAGSEALNWNKIGHTVGGIIGEHIKREDPVFARGFEDELRSRVFEDKLIARAAEESEAINWNAVRHGMWRLNEIY</sequence>
<organism evidence="2 3">
    <name type="scientific">Fibroporia radiculosa</name>
    <dbReference type="NCBI Taxonomy" id="599839"/>
    <lineage>
        <taxon>Eukaryota</taxon>
        <taxon>Fungi</taxon>
        <taxon>Dikarya</taxon>
        <taxon>Basidiomycota</taxon>
        <taxon>Agaricomycotina</taxon>
        <taxon>Agaricomycetes</taxon>
        <taxon>Polyporales</taxon>
        <taxon>Fibroporiaceae</taxon>
        <taxon>Fibroporia</taxon>
    </lineage>
</organism>
<dbReference type="HOGENOM" id="CLU_1731491_0_0_1"/>
<keyword evidence="3" id="KW-1185">Reference proteome</keyword>
<dbReference type="GeneID" id="24093262"/>
<dbReference type="OrthoDB" id="2803324at2759"/>
<evidence type="ECO:0000313" key="3">
    <source>
        <dbReference type="Proteomes" id="UP000006352"/>
    </source>
</evidence>
<evidence type="ECO:0000256" key="1">
    <source>
        <dbReference type="SAM" id="SignalP"/>
    </source>
</evidence>
<keyword evidence="1" id="KW-0732">Signal</keyword>
<feature type="chain" id="PRO_5003796685" evidence="1">
    <location>
        <begin position="22"/>
        <end position="151"/>
    </location>
</feature>
<protein>
    <submittedName>
        <fullName evidence="2">Uncharacterized protein</fullName>
    </submittedName>
</protein>
<dbReference type="AlphaFoldDB" id="J7SC20"/>
<reference evidence="2 3" key="1">
    <citation type="journal article" date="2012" name="Appl. Environ. Microbiol.">
        <title>Short-read sequencing for genomic analysis of the brown rot fungus Fibroporia radiculosa.</title>
        <authorList>
            <person name="Tang J.D."/>
            <person name="Perkins A.D."/>
            <person name="Sonstegard T.S."/>
            <person name="Schroeder S.G."/>
            <person name="Burgess S.C."/>
            <person name="Diehl S.V."/>
        </authorList>
    </citation>
    <scope>NUCLEOTIDE SEQUENCE [LARGE SCALE GENOMIC DNA]</scope>
    <source>
        <strain evidence="2 3">TFFH 294</strain>
    </source>
</reference>
<evidence type="ECO:0000313" key="2">
    <source>
        <dbReference type="EMBL" id="CCL98351.1"/>
    </source>
</evidence>
<dbReference type="EMBL" id="HE796878">
    <property type="protein sequence ID" value="CCL98351.1"/>
    <property type="molecule type" value="Genomic_DNA"/>
</dbReference>